<name>A0A7G9RDD7_9ACTN</name>
<sequence length="592" mass="63222">MNGRRRLARVPVLVPVLLLGLLLAGCAGLPDTGTVHLEQPRQQVEDEAPVDFTPAGPVVGAPPVEIVRGFLVAMQATPINTSVARQFLTAESNQRWVPENGTIVYDTETRTVRGSTVVLSLDHTVDLDSRGRWKGRAGDQRFRLRMVQEKGQWRISNPPDRLIIPESHFQTRFTQYSLYYFDKGADVLVPEPVYVPTGAQASTFLVAALLAGPEQDQLGVERTFLPAGTRLDDISVPVVQDGTAVVPLSDEVLDLDGDRLDMALAQIGWTLRQVPGIERMRITVDGSPLSLPGAGTEVPLDTWPEFDPSVSWASQALFGIRKGRVVTLTGGQERRVSGAFGSLDLGAVRVAVDLAGEQVAVTTDDGEVLVAKRSRVPGTTPTPDDVSTGYSGGTDLLTPVWDLYDQLWVLDRTAGGALLTVVRSGQAATVQAPGISGEDVRSLLLSRDGTRLVAEVAQGGRERVLLARVQRDGEGRVRQVLPAREVRLGGLNVRTIRDLAWRTPVSLALLTAPSAGTSQVVVAKVDGSSTAAESTTDAEVFQGVATDLVTAPVLSAPLLILGPDGQMFSLSTSGRWTGAGIRPGLRAPTFVG</sequence>
<evidence type="ECO:0000313" key="2">
    <source>
        <dbReference type="EMBL" id="QNN53612.1"/>
    </source>
</evidence>
<dbReference type="Pfam" id="PF25976">
    <property type="entry name" value="LpqB_N"/>
    <property type="match status" value="1"/>
</dbReference>
<dbReference type="Pfam" id="PF10646">
    <property type="entry name" value="Germane"/>
    <property type="match status" value="1"/>
</dbReference>
<evidence type="ECO:0000313" key="3">
    <source>
        <dbReference type="Proteomes" id="UP000515947"/>
    </source>
</evidence>
<accession>A0A7G9RDD7</accession>
<dbReference type="RefSeq" id="WP_187579453.1">
    <property type="nucleotide sequence ID" value="NZ_CP060713.1"/>
</dbReference>
<keyword evidence="3" id="KW-1185">Reference proteome</keyword>
<organism evidence="2 3">
    <name type="scientific">Nocardioides mesophilus</name>
    <dbReference type="NCBI Taxonomy" id="433659"/>
    <lineage>
        <taxon>Bacteria</taxon>
        <taxon>Bacillati</taxon>
        <taxon>Actinomycetota</taxon>
        <taxon>Actinomycetes</taxon>
        <taxon>Propionibacteriales</taxon>
        <taxon>Nocardioidaceae</taxon>
        <taxon>Nocardioides</taxon>
    </lineage>
</organism>
<dbReference type="InterPro" id="IPR059026">
    <property type="entry name" value="LpqB_N"/>
</dbReference>
<proteinExistence type="predicted"/>
<dbReference type="KEGG" id="nmes:H9L09_04085"/>
<dbReference type="PROSITE" id="PS51257">
    <property type="entry name" value="PROKAR_LIPOPROTEIN"/>
    <property type="match status" value="1"/>
</dbReference>
<dbReference type="InterPro" id="IPR018910">
    <property type="entry name" value="LpqB_C"/>
</dbReference>
<dbReference type="SMART" id="SM00909">
    <property type="entry name" value="Germane"/>
    <property type="match status" value="1"/>
</dbReference>
<dbReference type="Proteomes" id="UP000515947">
    <property type="component" value="Chromosome"/>
</dbReference>
<feature type="domain" description="GerMN" evidence="1">
    <location>
        <begin position="202"/>
        <end position="293"/>
    </location>
</feature>
<dbReference type="InterPro" id="IPR019606">
    <property type="entry name" value="GerMN"/>
</dbReference>
<dbReference type="EMBL" id="CP060713">
    <property type="protein sequence ID" value="QNN53612.1"/>
    <property type="molecule type" value="Genomic_DNA"/>
</dbReference>
<evidence type="ECO:0000259" key="1">
    <source>
        <dbReference type="SMART" id="SM00909"/>
    </source>
</evidence>
<gene>
    <name evidence="2" type="ORF">H9L09_04085</name>
</gene>
<dbReference type="Pfam" id="PF10647">
    <property type="entry name" value="Gmad1"/>
    <property type="match status" value="1"/>
</dbReference>
<protein>
    <submittedName>
        <fullName evidence="2">GerMN domain-containing protein</fullName>
    </submittedName>
</protein>
<reference evidence="2 3" key="1">
    <citation type="submission" date="2020-08" db="EMBL/GenBank/DDBJ databases">
        <title>Genome sequence of Nocardioides mesophilus KACC 16243T.</title>
        <authorList>
            <person name="Hyun D.-W."/>
            <person name="Bae J.-W."/>
        </authorList>
    </citation>
    <scope>NUCLEOTIDE SEQUENCE [LARGE SCALE GENOMIC DNA]</scope>
    <source>
        <strain evidence="2 3">KACC 16243</strain>
    </source>
</reference>
<dbReference type="AlphaFoldDB" id="A0A7G9RDD7"/>